<evidence type="ECO:0000313" key="3">
    <source>
        <dbReference type="Proteomes" id="UP000295443"/>
    </source>
</evidence>
<name>A0A4R1B9A9_9PROT</name>
<gene>
    <name evidence="2" type="primary">bamC</name>
    <name evidence="2" type="ORF">EZJ19_10460</name>
</gene>
<keyword evidence="3" id="KW-1185">Reference proteome</keyword>
<accession>A0A4R1B9A9</accession>
<protein>
    <submittedName>
        <fullName evidence="2">Outer membrane protein assembly factor BamC</fullName>
    </submittedName>
</protein>
<organism evidence="2 3">
    <name type="scientific">Parasulfuritortus cantonensis</name>
    <dbReference type="NCBI Taxonomy" id="2528202"/>
    <lineage>
        <taxon>Bacteria</taxon>
        <taxon>Pseudomonadati</taxon>
        <taxon>Pseudomonadota</taxon>
        <taxon>Betaproteobacteria</taxon>
        <taxon>Nitrosomonadales</taxon>
        <taxon>Thiobacillaceae</taxon>
        <taxon>Parasulfuritortus</taxon>
    </lineage>
</organism>
<feature type="signal peptide" evidence="1">
    <location>
        <begin position="1"/>
        <end position="20"/>
    </location>
</feature>
<dbReference type="InterPro" id="IPR042268">
    <property type="entry name" value="BamC_C"/>
</dbReference>
<proteinExistence type="predicted"/>
<comment type="caution">
    <text evidence="2">The sequence shown here is derived from an EMBL/GenBank/DDBJ whole genome shotgun (WGS) entry which is preliminary data.</text>
</comment>
<dbReference type="InterPro" id="IPR010653">
    <property type="entry name" value="NlpB/DapX"/>
</dbReference>
<dbReference type="Gene3D" id="3.30.310.170">
    <property type="entry name" value="Outer membrane protein assembly factor BamC"/>
    <property type="match status" value="1"/>
</dbReference>
<dbReference type="Proteomes" id="UP000295443">
    <property type="component" value="Unassembled WGS sequence"/>
</dbReference>
<evidence type="ECO:0000313" key="2">
    <source>
        <dbReference type="EMBL" id="TCJ13463.1"/>
    </source>
</evidence>
<sequence length="374" mass="41233">MRSIATLTVLALALSGCSLMESKKIDYKSAGTLPPLEAPPDLVVPSADNRYSLPNTTSSGSATYSDYNQARGAQAAAAGSTILPQVDKVHMERAGSERWLVVDVPPKEVWPVVKDFWQGLGFIVNVEMPEAGVMETDWAENRAKIPQDALRNMLGKVLDSVYSTAERDKFRTRLEASADGKGTEIYISHKGMYEVYEGTQTGGDEGKGRTVWQPRPADPELEAEMLRRLMVRFGVEESRAQSMLAAKTAAQATVAKAADGAPGLALPEPFDRAWRRVGLALDRIGFTVEDRDRNAGVYFVRYTDLDAQTAKEKEGFFSKLAFWRDDKKASGEKYRVTVSGKDDNSQVAIYRENGQPATDETGNRIVRLLLEQLK</sequence>
<dbReference type="RefSeq" id="WP_131447328.1">
    <property type="nucleotide sequence ID" value="NZ_SJZB01000039.1"/>
</dbReference>
<dbReference type="PROSITE" id="PS51257">
    <property type="entry name" value="PROKAR_LIPOPROTEIN"/>
    <property type="match status" value="1"/>
</dbReference>
<reference evidence="2 3" key="1">
    <citation type="submission" date="2019-03" db="EMBL/GenBank/DDBJ databases">
        <title>Genome sequence of Thiobacillaceae bacterium LSR1, a sulfur-oxidizing bacterium isolated from freshwater sediment.</title>
        <authorList>
            <person name="Li S."/>
        </authorList>
    </citation>
    <scope>NUCLEOTIDE SEQUENCE [LARGE SCALE GENOMIC DNA]</scope>
    <source>
        <strain evidence="2 3">LSR1</strain>
    </source>
</reference>
<evidence type="ECO:0000256" key="1">
    <source>
        <dbReference type="SAM" id="SignalP"/>
    </source>
</evidence>
<dbReference type="AlphaFoldDB" id="A0A4R1B9A9"/>
<dbReference type="EMBL" id="SJZB01000039">
    <property type="protein sequence ID" value="TCJ13463.1"/>
    <property type="molecule type" value="Genomic_DNA"/>
</dbReference>
<keyword evidence="1" id="KW-0732">Signal</keyword>
<feature type="chain" id="PRO_5020313617" evidence="1">
    <location>
        <begin position="21"/>
        <end position="374"/>
    </location>
</feature>
<dbReference type="OrthoDB" id="5291099at2"/>
<dbReference type="Pfam" id="PF06804">
    <property type="entry name" value="Lipoprotein_18"/>
    <property type="match status" value="1"/>
</dbReference>